<keyword evidence="4 6" id="KW-1133">Transmembrane helix</keyword>
<dbReference type="EMBL" id="JACDXX010000001">
    <property type="protein sequence ID" value="MCB5408648.1"/>
    <property type="molecule type" value="Genomic_DNA"/>
</dbReference>
<evidence type="ECO:0000313" key="7">
    <source>
        <dbReference type="EMBL" id="MCB5408648.1"/>
    </source>
</evidence>
<sequence>MIVAIIALLCCQLAGEIVSRSLGLPLPGPVAGMGLLLAGLMVSERLRNAVRPVAETILGNMMLLFVPAGVGAALQLPKLGAATWPLVLAVLVSTLAAIAVGALSFTLVARLTGNHDEAP</sequence>
<keyword evidence="2" id="KW-1003">Cell membrane</keyword>
<name>A0ABS8CGY1_9RHOB</name>
<dbReference type="InterPro" id="IPR005538">
    <property type="entry name" value="LrgA/CidA"/>
</dbReference>
<feature type="transmembrane region" description="Helical" evidence="6">
    <location>
        <begin position="54"/>
        <end position="74"/>
    </location>
</feature>
<comment type="subcellular location">
    <subcellularLocation>
        <location evidence="1">Cell membrane</location>
        <topology evidence="1">Multi-pass membrane protein</topology>
    </subcellularLocation>
</comment>
<evidence type="ECO:0000256" key="3">
    <source>
        <dbReference type="ARBA" id="ARBA00022692"/>
    </source>
</evidence>
<evidence type="ECO:0000256" key="1">
    <source>
        <dbReference type="ARBA" id="ARBA00004651"/>
    </source>
</evidence>
<keyword evidence="8" id="KW-1185">Reference proteome</keyword>
<accession>A0ABS8CGY1</accession>
<evidence type="ECO:0000256" key="2">
    <source>
        <dbReference type="ARBA" id="ARBA00022475"/>
    </source>
</evidence>
<keyword evidence="3 6" id="KW-0812">Transmembrane</keyword>
<evidence type="ECO:0000256" key="5">
    <source>
        <dbReference type="ARBA" id="ARBA00023136"/>
    </source>
</evidence>
<evidence type="ECO:0000256" key="4">
    <source>
        <dbReference type="ARBA" id="ARBA00022989"/>
    </source>
</evidence>
<dbReference type="PANTHER" id="PTHR33931">
    <property type="entry name" value="HOLIN-LIKE PROTEIN CIDA-RELATED"/>
    <property type="match status" value="1"/>
</dbReference>
<reference evidence="7 8" key="1">
    <citation type="submission" date="2020-07" db="EMBL/GenBank/DDBJ databases">
        <title>Pseudogemmobacter sp. nov., isolated from poultry manure in Taiwan.</title>
        <authorList>
            <person name="Lin S.-Y."/>
            <person name="Tang Y.-S."/>
            <person name="Young C.-C."/>
        </authorList>
    </citation>
    <scope>NUCLEOTIDE SEQUENCE [LARGE SCALE GENOMIC DNA]</scope>
    <source>
        <strain evidence="7 8">CC-YST710</strain>
    </source>
</reference>
<proteinExistence type="predicted"/>
<dbReference type="Pfam" id="PF03788">
    <property type="entry name" value="LrgA"/>
    <property type="match status" value="1"/>
</dbReference>
<dbReference type="Proteomes" id="UP001198571">
    <property type="component" value="Unassembled WGS sequence"/>
</dbReference>
<protein>
    <submittedName>
        <fullName evidence="7">CidA/LrgA family protein</fullName>
    </submittedName>
</protein>
<evidence type="ECO:0000256" key="6">
    <source>
        <dbReference type="SAM" id="Phobius"/>
    </source>
</evidence>
<dbReference type="PANTHER" id="PTHR33931:SF2">
    <property type="entry name" value="HOLIN-LIKE PROTEIN CIDA"/>
    <property type="match status" value="1"/>
</dbReference>
<organism evidence="7 8">
    <name type="scientific">Pseudogemmobacter faecipullorum</name>
    <dbReference type="NCBI Taxonomy" id="2755041"/>
    <lineage>
        <taxon>Bacteria</taxon>
        <taxon>Pseudomonadati</taxon>
        <taxon>Pseudomonadota</taxon>
        <taxon>Alphaproteobacteria</taxon>
        <taxon>Rhodobacterales</taxon>
        <taxon>Paracoccaceae</taxon>
        <taxon>Pseudogemmobacter</taxon>
    </lineage>
</organism>
<comment type="caution">
    <text evidence="7">The sequence shown here is derived from an EMBL/GenBank/DDBJ whole genome shotgun (WGS) entry which is preliminary data.</text>
</comment>
<feature type="transmembrane region" description="Helical" evidence="6">
    <location>
        <begin position="86"/>
        <end position="109"/>
    </location>
</feature>
<gene>
    <name evidence="7" type="ORF">H0485_01320</name>
</gene>
<evidence type="ECO:0000313" key="8">
    <source>
        <dbReference type="Proteomes" id="UP001198571"/>
    </source>
</evidence>
<keyword evidence="5 6" id="KW-0472">Membrane</keyword>